<dbReference type="RefSeq" id="WP_216255250.1">
    <property type="nucleotide sequence ID" value="NZ_JAZHFS010000037.1"/>
</dbReference>
<reference evidence="1 2" key="1">
    <citation type="submission" date="2023-11" db="EMBL/GenBank/DDBJ databases">
        <title>Draft genome sequence of a psychrophilic Clostridium strain from permafrost water brine.</title>
        <authorList>
            <person name="Shcherbakova V.A."/>
            <person name="Trubitsyn V.E."/>
            <person name="Zakharyuk A.G."/>
        </authorList>
    </citation>
    <scope>NUCLEOTIDE SEQUENCE [LARGE SCALE GENOMIC DNA]</scope>
    <source>
        <strain evidence="1 2">14F</strain>
    </source>
</reference>
<protein>
    <submittedName>
        <fullName evidence="1">Uncharacterized protein</fullName>
    </submittedName>
</protein>
<proteinExistence type="predicted"/>
<name>A0ABU7UW51_9CLOT</name>
<evidence type="ECO:0000313" key="1">
    <source>
        <dbReference type="EMBL" id="MEF2115044.1"/>
    </source>
</evidence>
<organism evidence="1 2">
    <name type="scientific">Clostridium frigoriphilum</name>
    <dbReference type="NCBI Taxonomy" id="443253"/>
    <lineage>
        <taxon>Bacteria</taxon>
        <taxon>Bacillati</taxon>
        <taxon>Bacillota</taxon>
        <taxon>Clostridia</taxon>
        <taxon>Eubacteriales</taxon>
        <taxon>Clostridiaceae</taxon>
        <taxon>Clostridium</taxon>
    </lineage>
</organism>
<evidence type="ECO:0000313" key="2">
    <source>
        <dbReference type="Proteomes" id="UP001498469"/>
    </source>
</evidence>
<dbReference type="Proteomes" id="UP001498469">
    <property type="component" value="Unassembled WGS sequence"/>
</dbReference>
<accession>A0ABU7UW51</accession>
<comment type="caution">
    <text evidence="1">The sequence shown here is derived from an EMBL/GenBank/DDBJ whole genome shotgun (WGS) entry which is preliminary data.</text>
</comment>
<dbReference type="EMBL" id="JAZHFS010000037">
    <property type="protein sequence ID" value="MEF2115044.1"/>
    <property type="molecule type" value="Genomic_DNA"/>
</dbReference>
<gene>
    <name evidence="1" type="ORF">SJI18_22445</name>
</gene>
<sequence length="58" mass="6389">MFLKLNKTLLGGGVRDGSKTPGEFRSVQNYIGTQGSKIENASYIPPEPQLVDTFMSNR</sequence>
<keyword evidence="2" id="KW-1185">Reference proteome</keyword>